<dbReference type="InterPro" id="IPR033756">
    <property type="entry name" value="YlxH/NBP35"/>
</dbReference>
<dbReference type="InterPro" id="IPR034904">
    <property type="entry name" value="FSCA_dom_sf"/>
</dbReference>
<feature type="binding site" evidence="6">
    <location>
        <begin position="149"/>
        <end position="156"/>
    </location>
    <ligand>
        <name>ATP</name>
        <dbReference type="ChEBI" id="CHEBI:30616"/>
    </ligand>
</feature>
<evidence type="ECO:0000256" key="4">
    <source>
        <dbReference type="ARBA" id="ARBA00023004"/>
    </source>
</evidence>
<evidence type="ECO:0000256" key="1">
    <source>
        <dbReference type="ARBA" id="ARBA00022723"/>
    </source>
</evidence>
<keyword evidence="3 6" id="KW-0067">ATP-binding</keyword>
<comment type="function">
    <text evidence="6">Binds and transfers iron-sulfur (Fe-S) clusters to target apoproteins. Can hydrolyze ATP.</text>
</comment>
<comment type="similarity">
    <text evidence="6">Belongs to the Mrp/NBP35 ATP-binding proteins family.</text>
</comment>
<dbReference type="HAMAP" id="MF_02040">
    <property type="entry name" value="Mrp_NBP35"/>
    <property type="match status" value="1"/>
</dbReference>
<organism evidence="9 10">
    <name type="scientific">Aquisalinus flavus</name>
    <dbReference type="NCBI Taxonomy" id="1526572"/>
    <lineage>
        <taxon>Bacteria</taxon>
        <taxon>Pseudomonadati</taxon>
        <taxon>Pseudomonadota</taxon>
        <taxon>Alphaproteobacteria</taxon>
        <taxon>Parvularculales</taxon>
        <taxon>Parvularculaceae</taxon>
        <taxon>Aquisalinus</taxon>
    </lineage>
</organism>
<dbReference type="InterPro" id="IPR027417">
    <property type="entry name" value="P-loop_NTPase"/>
</dbReference>
<dbReference type="FunFam" id="3.40.50.300:FF:001119">
    <property type="entry name" value="Iron-sulfur cluster carrier protein"/>
    <property type="match status" value="1"/>
</dbReference>
<evidence type="ECO:0000256" key="6">
    <source>
        <dbReference type="HAMAP-Rule" id="MF_02040"/>
    </source>
</evidence>
<protein>
    <recommendedName>
        <fullName evidence="6">Iron-sulfur cluster carrier protein</fullName>
    </recommendedName>
</protein>
<proteinExistence type="inferred from homology"/>
<dbReference type="Gene3D" id="3.40.50.300">
    <property type="entry name" value="P-loop containing nucleotide triphosphate hydrolases"/>
    <property type="match status" value="1"/>
</dbReference>
<dbReference type="Pfam" id="PF01883">
    <property type="entry name" value="FeS_assembly_P"/>
    <property type="match status" value="1"/>
</dbReference>
<dbReference type="InterPro" id="IPR002744">
    <property type="entry name" value="MIP18-like"/>
</dbReference>
<keyword evidence="4 6" id="KW-0408">Iron</keyword>
<evidence type="ECO:0000256" key="5">
    <source>
        <dbReference type="ARBA" id="ARBA00023014"/>
    </source>
</evidence>
<dbReference type="Proteomes" id="UP000613582">
    <property type="component" value="Unassembled WGS sequence"/>
</dbReference>
<comment type="subunit">
    <text evidence="6">Homodimer.</text>
</comment>
<evidence type="ECO:0000313" key="10">
    <source>
        <dbReference type="Proteomes" id="UP000613582"/>
    </source>
</evidence>
<evidence type="ECO:0000256" key="3">
    <source>
        <dbReference type="ARBA" id="ARBA00022840"/>
    </source>
</evidence>
<keyword evidence="10" id="KW-1185">Reference proteome</keyword>
<keyword evidence="2 6" id="KW-0547">Nucleotide-binding</keyword>
<comment type="caution">
    <text evidence="9">The sequence shown here is derived from an EMBL/GenBank/DDBJ whole genome shotgun (WGS) entry which is preliminary data.</text>
</comment>
<gene>
    <name evidence="9" type="ORF">GCM10011342_07920</name>
</gene>
<dbReference type="SUPFAM" id="SSF117916">
    <property type="entry name" value="Fe-S cluster assembly (FSCA) domain-like"/>
    <property type="match status" value="1"/>
</dbReference>
<dbReference type="PANTHER" id="PTHR42961">
    <property type="entry name" value="IRON-SULFUR PROTEIN NUBPL"/>
    <property type="match status" value="1"/>
</dbReference>
<keyword evidence="6" id="KW-0378">Hydrolase</keyword>
<keyword evidence="5 6" id="KW-0411">Iron-sulfur</keyword>
<dbReference type="Gene3D" id="3.30.300.130">
    <property type="entry name" value="Fe-S cluster assembly (FSCA)"/>
    <property type="match status" value="1"/>
</dbReference>
<dbReference type="Pfam" id="PF10609">
    <property type="entry name" value="ParA"/>
    <property type="match status" value="1"/>
</dbReference>
<accession>A0A8J2V409</accession>
<dbReference type="GO" id="GO:0140663">
    <property type="term" value="F:ATP-dependent FeS chaperone activity"/>
    <property type="evidence" value="ECO:0007669"/>
    <property type="project" value="InterPro"/>
</dbReference>
<reference evidence="9" key="1">
    <citation type="journal article" date="2014" name="Int. J. Syst. Evol. Microbiol.">
        <title>Complete genome sequence of Corynebacterium casei LMG S-19264T (=DSM 44701T), isolated from a smear-ripened cheese.</title>
        <authorList>
            <consortium name="US DOE Joint Genome Institute (JGI-PGF)"/>
            <person name="Walter F."/>
            <person name="Albersmeier A."/>
            <person name="Kalinowski J."/>
            <person name="Ruckert C."/>
        </authorList>
    </citation>
    <scope>NUCLEOTIDE SEQUENCE</scope>
    <source>
        <strain evidence="9">CGMCC 1.12921</strain>
    </source>
</reference>
<evidence type="ECO:0000259" key="8">
    <source>
        <dbReference type="Pfam" id="PF01883"/>
    </source>
</evidence>
<dbReference type="SUPFAM" id="SSF52540">
    <property type="entry name" value="P-loop containing nucleoside triphosphate hydrolases"/>
    <property type="match status" value="1"/>
</dbReference>
<dbReference type="PANTHER" id="PTHR42961:SF2">
    <property type="entry name" value="IRON-SULFUR PROTEIN NUBPL"/>
    <property type="match status" value="1"/>
</dbReference>
<dbReference type="InterPro" id="IPR044304">
    <property type="entry name" value="NUBPL-like"/>
</dbReference>
<evidence type="ECO:0000256" key="7">
    <source>
        <dbReference type="SAM" id="MobiDB-lite"/>
    </source>
</evidence>
<name>A0A8J2V409_9PROT</name>
<evidence type="ECO:0000313" key="9">
    <source>
        <dbReference type="EMBL" id="GGD01311.1"/>
    </source>
</evidence>
<dbReference type="GO" id="GO:0046872">
    <property type="term" value="F:metal ion binding"/>
    <property type="evidence" value="ECO:0007669"/>
    <property type="project" value="UniProtKB-KW"/>
</dbReference>
<dbReference type="CDD" id="cd02037">
    <property type="entry name" value="Mrp_NBP35"/>
    <property type="match status" value="1"/>
</dbReference>
<dbReference type="GO" id="GO:0016887">
    <property type="term" value="F:ATP hydrolysis activity"/>
    <property type="evidence" value="ECO:0007669"/>
    <property type="project" value="UniProtKB-UniRule"/>
</dbReference>
<dbReference type="GO" id="GO:0051539">
    <property type="term" value="F:4 iron, 4 sulfur cluster binding"/>
    <property type="evidence" value="ECO:0007669"/>
    <property type="project" value="TreeGrafter"/>
</dbReference>
<dbReference type="RefSeq" id="WP_277626919.1">
    <property type="nucleotide sequence ID" value="NZ_BMGH01000001.1"/>
</dbReference>
<dbReference type="EMBL" id="BMGH01000001">
    <property type="protein sequence ID" value="GGD01311.1"/>
    <property type="molecule type" value="Genomic_DNA"/>
</dbReference>
<reference evidence="9" key="2">
    <citation type="submission" date="2020-09" db="EMBL/GenBank/DDBJ databases">
        <authorList>
            <person name="Sun Q."/>
            <person name="Zhou Y."/>
        </authorList>
    </citation>
    <scope>NUCLEOTIDE SEQUENCE</scope>
    <source>
        <strain evidence="9">CGMCC 1.12921</strain>
    </source>
</reference>
<dbReference type="AlphaFoldDB" id="A0A8J2V409"/>
<keyword evidence="1 6" id="KW-0479">Metal-binding</keyword>
<dbReference type="GO" id="GO:0005524">
    <property type="term" value="F:ATP binding"/>
    <property type="evidence" value="ECO:0007669"/>
    <property type="project" value="UniProtKB-UniRule"/>
</dbReference>
<dbReference type="GO" id="GO:0016226">
    <property type="term" value="P:iron-sulfur cluster assembly"/>
    <property type="evidence" value="ECO:0007669"/>
    <property type="project" value="InterPro"/>
</dbReference>
<dbReference type="InterPro" id="IPR019591">
    <property type="entry name" value="Mrp/NBP35_ATP-bd"/>
</dbReference>
<evidence type="ECO:0000256" key="2">
    <source>
        <dbReference type="ARBA" id="ARBA00022741"/>
    </source>
</evidence>
<feature type="region of interest" description="Disordered" evidence="7">
    <location>
        <begin position="100"/>
        <end position="134"/>
    </location>
</feature>
<sequence length="393" mass="40509">MDFVQEPPTSPDQKQKKTLETRLRAVLSGIIDRRTGKDVLTGGLVTGHSVRISEAGARATITLELPGGPGQQNDRLSAEIEEAARAIDGIADVALVQTSHRAAPKSPAQRPAGGHANPLGLGGKTEGGKTATEEKPIPGVKHVIAIASGKGGVGKSTLAANLAAAFAQAGFRTGLVDADISGPSLPVLFGLKSRAEFRDGKIQPMLAHGVKAMSIGLLVSEDKAVAWRGPMVMGAVRQLFTDVDWGELDILFVDTPPGTGDAHLTLLQKIPVSGAVIISTPQEMALADVRRGAALFTSMNTPVLGIVENMAWFALPDGSRQRLFGEGGVARTAAALGLDVLATLPLEPAIATASDAGRPYVLEAPQSESAGVIRDIAVQIAAKLALVPAGGDA</sequence>
<feature type="domain" description="MIP18 family-like" evidence="8">
    <location>
        <begin position="21"/>
        <end position="93"/>
    </location>
</feature>